<dbReference type="PANTHER" id="PTHR43418:SF4">
    <property type="entry name" value="MULTIFUNCTIONAL TRYPTOPHAN BIOSYNTHESIS PROTEIN"/>
    <property type="match status" value="1"/>
</dbReference>
<gene>
    <name evidence="3" type="ORF">JL102_02050</name>
</gene>
<name>A0A937F6C3_9BACT</name>
<dbReference type="NCBIfam" id="TIGR00566">
    <property type="entry name" value="trpG_papA"/>
    <property type="match status" value="1"/>
</dbReference>
<reference evidence="3" key="1">
    <citation type="submission" date="2021-01" db="EMBL/GenBank/DDBJ databases">
        <title>Fulvivirga kasyanovii gen. nov., sp nov., a novel member of the phylum Bacteroidetes isolated from seawater in a mussel farm.</title>
        <authorList>
            <person name="Zhao L.-H."/>
            <person name="Wang Z.-J."/>
        </authorList>
    </citation>
    <scope>NUCLEOTIDE SEQUENCE</scope>
    <source>
        <strain evidence="3">2943</strain>
    </source>
</reference>
<evidence type="ECO:0000313" key="3">
    <source>
        <dbReference type="EMBL" id="MBL3654898.1"/>
    </source>
</evidence>
<dbReference type="EMBL" id="JAESIY010000001">
    <property type="protein sequence ID" value="MBL3654898.1"/>
    <property type="molecule type" value="Genomic_DNA"/>
</dbReference>
<protein>
    <submittedName>
        <fullName evidence="3">Aminodeoxychorismate/anthranilate synthase component II</fullName>
    </submittedName>
</protein>
<dbReference type="GO" id="GO:0004049">
    <property type="term" value="F:anthranilate synthase activity"/>
    <property type="evidence" value="ECO:0007669"/>
    <property type="project" value="TreeGrafter"/>
</dbReference>
<organism evidence="3 4">
    <name type="scientific">Fulvivirga sediminis</name>
    <dbReference type="NCBI Taxonomy" id="2803949"/>
    <lineage>
        <taxon>Bacteria</taxon>
        <taxon>Pseudomonadati</taxon>
        <taxon>Bacteroidota</taxon>
        <taxon>Cytophagia</taxon>
        <taxon>Cytophagales</taxon>
        <taxon>Fulvivirgaceae</taxon>
        <taxon>Fulvivirga</taxon>
    </lineage>
</organism>
<comment type="caution">
    <text evidence="3">The sequence shown here is derived from an EMBL/GenBank/DDBJ whole genome shotgun (WGS) entry which is preliminary data.</text>
</comment>
<dbReference type="PRINTS" id="PR00099">
    <property type="entry name" value="CPSGATASE"/>
</dbReference>
<sequence length="187" mass="20863">MLLLDNFDSFTYNLVDYFSQLGIKSIVFRNDVPLEKITTTNYDGVVLSPGPETPGKAGNLMKVVECYHKKLPMLGICLGHQAIGEFFGGKLIKAQVPMHGKISEISHSGDILFKNLPKKINVVRYNSLLVEPCPDVEVIATTKTGENMALKHRNLPLWGVQFHPEAALTEYGLEMLKNWASYNKKAV</sequence>
<dbReference type="Proteomes" id="UP000659388">
    <property type="component" value="Unassembled WGS sequence"/>
</dbReference>
<dbReference type="FunFam" id="3.40.50.880:FF:000003">
    <property type="entry name" value="Anthranilate synthase component II"/>
    <property type="match status" value="1"/>
</dbReference>
<accession>A0A937F6C3</accession>
<proteinExistence type="predicted"/>
<keyword evidence="4" id="KW-1185">Reference proteome</keyword>
<dbReference type="PROSITE" id="PS51273">
    <property type="entry name" value="GATASE_TYPE_1"/>
    <property type="match status" value="1"/>
</dbReference>
<feature type="domain" description="Glutamine amidotransferase" evidence="2">
    <location>
        <begin position="2"/>
        <end position="179"/>
    </location>
</feature>
<dbReference type="InterPro" id="IPR017926">
    <property type="entry name" value="GATASE"/>
</dbReference>
<evidence type="ECO:0000259" key="2">
    <source>
        <dbReference type="Pfam" id="PF00117"/>
    </source>
</evidence>
<dbReference type="PRINTS" id="PR00096">
    <property type="entry name" value="GATASE"/>
</dbReference>
<dbReference type="Gene3D" id="3.40.50.880">
    <property type="match status" value="1"/>
</dbReference>
<dbReference type="GO" id="GO:0000162">
    <property type="term" value="P:L-tryptophan biosynthetic process"/>
    <property type="evidence" value="ECO:0007669"/>
    <property type="project" value="TreeGrafter"/>
</dbReference>
<evidence type="ECO:0000313" key="4">
    <source>
        <dbReference type="Proteomes" id="UP000659388"/>
    </source>
</evidence>
<dbReference type="SUPFAM" id="SSF52317">
    <property type="entry name" value="Class I glutamine amidotransferase-like"/>
    <property type="match status" value="1"/>
</dbReference>
<keyword evidence="1" id="KW-0315">Glutamine amidotransferase</keyword>
<evidence type="ECO:0000256" key="1">
    <source>
        <dbReference type="ARBA" id="ARBA00022962"/>
    </source>
</evidence>
<dbReference type="CDD" id="cd01743">
    <property type="entry name" value="GATase1_Anthranilate_Synthase"/>
    <property type="match status" value="1"/>
</dbReference>
<dbReference type="AlphaFoldDB" id="A0A937F6C3"/>
<dbReference type="InterPro" id="IPR050472">
    <property type="entry name" value="Anth_synth/Amidotransfase"/>
</dbReference>
<dbReference type="PANTHER" id="PTHR43418">
    <property type="entry name" value="MULTIFUNCTIONAL TRYPTOPHAN BIOSYNTHESIS PROTEIN-RELATED"/>
    <property type="match status" value="1"/>
</dbReference>
<dbReference type="InterPro" id="IPR029062">
    <property type="entry name" value="Class_I_gatase-like"/>
</dbReference>
<dbReference type="GO" id="GO:0005829">
    <property type="term" value="C:cytosol"/>
    <property type="evidence" value="ECO:0007669"/>
    <property type="project" value="TreeGrafter"/>
</dbReference>
<dbReference type="InterPro" id="IPR006221">
    <property type="entry name" value="TrpG/PapA_dom"/>
</dbReference>
<dbReference type="PRINTS" id="PR00097">
    <property type="entry name" value="ANTSNTHASEII"/>
</dbReference>
<dbReference type="Pfam" id="PF00117">
    <property type="entry name" value="GATase"/>
    <property type="match status" value="1"/>
</dbReference>